<dbReference type="PANTHER" id="PTHR44858:SF1">
    <property type="entry name" value="UDP-N-ACETYLGLUCOSAMINE--PEPTIDE N-ACETYLGLUCOSAMINYLTRANSFERASE SPINDLY-RELATED"/>
    <property type="match status" value="1"/>
</dbReference>
<sequence length="360" mass="41029">MTTAAASTLKLGLHVTLLCLLSAIWPSLSYSQRSNEVLLNFIAEENYEALLHNYQDSAAVLDAEGLYYLALASLYTKQLDRALDYAEKSITLDPGVSSPYMLSATCYMEQQQLDKAIEILAKAIRIHPESVELLGRKAFVHAEKKEPLLALEDYKEILKISKDVPDLREAYCNSLFNVALVHMESAEKADAEPYLVELLDLSPTDYAVMAKLIQIYNHQQAFDKVVPLRMALYRAHEDNALAETDLEDMFCIDQYQLGNTNIQVFERFQEEPQAQFRIFYKHIAYIDGDVDHSIQTEYSPAAEREKNVKFLLGMDNKDKHYTYPIGLSKDYQHHDFKRVVAQILQGNVQPMASSVKKKSK</sequence>
<dbReference type="InterPro" id="IPR019734">
    <property type="entry name" value="TPR_rpt"/>
</dbReference>
<reference evidence="4 5" key="1">
    <citation type="submission" date="2023-02" db="EMBL/GenBank/DDBJ databases">
        <title>Genome sequence of Sphingobacterium sp. KACC 22765.</title>
        <authorList>
            <person name="Kim S."/>
            <person name="Heo J."/>
            <person name="Kwon S.-W."/>
        </authorList>
    </citation>
    <scope>NUCLEOTIDE SEQUENCE [LARGE SCALE GENOMIC DNA]</scope>
    <source>
        <strain evidence="4 5">KACC 22765</strain>
    </source>
</reference>
<evidence type="ECO:0000313" key="5">
    <source>
        <dbReference type="Proteomes" id="UP001221558"/>
    </source>
</evidence>
<dbReference type="SMART" id="SM00028">
    <property type="entry name" value="TPR"/>
    <property type="match status" value="4"/>
</dbReference>
<dbReference type="Pfam" id="PF14559">
    <property type="entry name" value="TPR_19"/>
    <property type="match status" value="1"/>
</dbReference>
<dbReference type="InterPro" id="IPR011990">
    <property type="entry name" value="TPR-like_helical_dom_sf"/>
</dbReference>
<proteinExistence type="predicted"/>
<evidence type="ECO:0000313" key="4">
    <source>
        <dbReference type="EMBL" id="WDF67010.1"/>
    </source>
</evidence>
<dbReference type="Gene3D" id="1.25.40.10">
    <property type="entry name" value="Tetratricopeptide repeat domain"/>
    <property type="match status" value="1"/>
</dbReference>
<dbReference type="PANTHER" id="PTHR44858">
    <property type="entry name" value="TETRATRICOPEPTIDE REPEAT PROTEIN 6"/>
    <property type="match status" value="1"/>
</dbReference>
<dbReference type="RefSeq" id="WP_274265746.1">
    <property type="nucleotide sequence ID" value="NZ_CP117880.1"/>
</dbReference>
<dbReference type="Proteomes" id="UP001221558">
    <property type="component" value="Chromosome"/>
</dbReference>
<evidence type="ECO:0000256" key="2">
    <source>
        <dbReference type="ARBA" id="ARBA00022803"/>
    </source>
</evidence>
<protein>
    <submittedName>
        <fullName evidence="4">Tetratricopeptide repeat protein</fullName>
    </submittedName>
</protein>
<evidence type="ECO:0000256" key="3">
    <source>
        <dbReference type="PROSITE-ProRule" id="PRU00339"/>
    </source>
</evidence>
<dbReference type="SUPFAM" id="SSF48452">
    <property type="entry name" value="TPR-like"/>
    <property type="match status" value="2"/>
</dbReference>
<gene>
    <name evidence="4" type="ORF">PQ465_11905</name>
</gene>
<evidence type="ECO:0000256" key="1">
    <source>
        <dbReference type="ARBA" id="ARBA00022737"/>
    </source>
</evidence>
<keyword evidence="1" id="KW-0677">Repeat</keyword>
<keyword evidence="2 3" id="KW-0802">TPR repeat</keyword>
<feature type="repeat" description="TPR" evidence="3">
    <location>
        <begin position="63"/>
        <end position="96"/>
    </location>
</feature>
<dbReference type="EMBL" id="CP117880">
    <property type="protein sequence ID" value="WDF67010.1"/>
    <property type="molecule type" value="Genomic_DNA"/>
</dbReference>
<accession>A0ABY7WC30</accession>
<dbReference type="InterPro" id="IPR050498">
    <property type="entry name" value="Ycf3"/>
</dbReference>
<name>A0ABY7WC30_9SPHI</name>
<feature type="repeat" description="TPR" evidence="3">
    <location>
        <begin position="97"/>
        <end position="130"/>
    </location>
</feature>
<organism evidence="4 5">
    <name type="scientific">Sphingobacterium oryzagri</name>
    <dbReference type="NCBI Taxonomy" id="3025669"/>
    <lineage>
        <taxon>Bacteria</taxon>
        <taxon>Pseudomonadati</taxon>
        <taxon>Bacteroidota</taxon>
        <taxon>Sphingobacteriia</taxon>
        <taxon>Sphingobacteriales</taxon>
        <taxon>Sphingobacteriaceae</taxon>
        <taxon>Sphingobacterium</taxon>
    </lineage>
</organism>
<dbReference type="PROSITE" id="PS50005">
    <property type="entry name" value="TPR"/>
    <property type="match status" value="2"/>
</dbReference>
<keyword evidence="5" id="KW-1185">Reference proteome</keyword>